<evidence type="ECO:0000313" key="2">
    <source>
        <dbReference type="EMBL" id="KAK3298660.1"/>
    </source>
</evidence>
<name>A0AAE0HLA8_9PEZI</name>
<feature type="compositionally biased region" description="Basic residues" evidence="1">
    <location>
        <begin position="71"/>
        <end position="91"/>
    </location>
</feature>
<dbReference type="Proteomes" id="UP001278766">
    <property type="component" value="Unassembled WGS sequence"/>
</dbReference>
<gene>
    <name evidence="2" type="ORF">B0H64DRAFT_471918</name>
</gene>
<feature type="region of interest" description="Disordered" evidence="1">
    <location>
        <begin position="65"/>
        <end position="109"/>
    </location>
</feature>
<dbReference type="EMBL" id="JAUEPN010000002">
    <property type="protein sequence ID" value="KAK3298660.1"/>
    <property type="molecule type" value="Genomic_DNA"/>
</dbReference>
<organism evidence="2 3">
    <name type="scientific">Chaetomium fimeti</name>
    <dbReference type="NCBI Taxonomy" id="1854472"/>
    <lineage>
        <taxon>Eukaryota</taxon>
        <taxon>Fungi</taxon>
        <taxon>Dikarya</taxon>
        <taxon>Ascomycota</taxon>
        <taxon>Pezizomycotina</taxon>
        <taxon>Sordariomycetes</taxon>
        <taxon>Sordariomycetidae</taxon>
        <taxon>Sordariales</taxon>
        <taxon>Chaetomiaceae</taxon>
        <taxon>Chaetomium</taxon>
    </lineage>
</organism>
<evidence type="ECO:0000256" key="1">
    <source>
        <dbReference type="SAM" id="MobiDB-lite"/>
    </source>
</evidence>
<sequence length="187" mass="20738">MADHGQPITVFADDNVRIAIWLLGTSTTIDDDDAEGAAATPRANVAPAPAAIAAVLAAADAATVVAPPNNSKKKRRRRRRNKKKKRPRKNKAGSSPEQQELLPSLADDADDDADVHDYIGRCQREGQTLPMIRAHRLWELHQLESASQQAPEPARSFDRAAVRRVEVWLIADRTPEFGWDYSDGYFF</sequence>
<accession>A0AAE0HLA8</accession>
<dbReference type="AlphaFoldDB" id="A0AAE0HLA8"/>
<proteinExistence type="predicted"/>
<protein>
    <submittedName>
        <fullName evidence="2">Uncharacterized protein</fullName>
    </submittedName>
</protein>
<comment type="caution">
    <text evidence="2">The sequence shown here is derived from an EMBL/GenBank/DDBJ whole genome shotgun (WGS) entry which is preliminary data.</text>
</comment>
<reference evidence="2" key="2">
    <citation type="submission" date="2023-06" db="EMBL/GenBank/DDBJ databases">
        <authorList>
            <consortium name="Lawrence Berkeley National Laboratory"/>
            <person name="Haridas S."/>
            <person name="Hensen N."/>
            <person name="Bonometti L."/>
            <person name="Westerberg I."/>
            <person name="Brannstrom I.O."/>
            <person name="Guillou S."/>
            <person name="Cros-Aarteil S."/>
            <person name="Calhoun S."/>
            <person name="Kuo A."/>
            <person name="Mondo S."/>
            <person name="Pangilinan J."/>
            <person name="Riley R."/>
            <person name="Labutti K."/>
            <person name="Andreopoulos B."/>
            <person name="Lipzen A."/>
            <person name="Chen C."/>
            <person name="Yanf M."/>
            <person name="Daum C."/>
            <person name="Ng V."/>
            <person name="Clum A."/>
            <person name="Steindorff A."/>
            <person name="Ohm R."/>
            <person name="Martin F."/>
            <person name="Silar P."/>
            <person name="Natvig D."/>
            <person name="Lalanne C."/>
            <person name="Gautier V."/>
            <person name="Ament-Velasquez S.L."/>
            <person name="Kruys A."/>
            <person name="Hutchinson M.I."/>
            <person name="Powell A.J."/>
            <person name="Barry K."/>
            <person name="Miller A.N."/>
            <person name="Grigoriev I.V."/>
            <person name="Debuchy R."/>
            <person name="Gladieux P."/>
            <person name="Thoren M.H."/>
            <person name="Johannesson H."/>
        </authorList>
    </citation>
    <scope>NUCLEOTIDE SEQUENCE</scope>
    <source>
        <strain evidence="2">CBS 168.71</strain>
    </source>
</reference>
<dbReference type="RefSeq" id="XP_062662174.1">
    <property type="nucleotide sequence ID" value="XM_062807910.1"/>
</dbReference>
<reference evidence="2" key="1">
    <citation type="journal article" date="2023" name="Mol. Phylogenet. Evol.">
        <title>Genome-scale phylogeny and comparative genomics of the fungal order Sordariales.</title>
        <authorList>
            <person name="Hensen N."/>
            <person name="Bonometti L."/>
            <person name="Westerberg I."/>
            <person name="Brannstrom I.O."/>
            <person name="Guillou S."/>
            <person name="Cros-Aarteil S."/>
            <person name="Calhoun S."/>
            <person name="Haridas S."/>
            <person name="Kuo A."/>
            <person name="Mondo S."/>
            <person name="Pangilinan J."/>
            <person name="Riley R."/>
            <person name="LaButti K."/>
            <person name="Andreopoulos B."/>
            <person name="Lipzen A."/>
            <person name="Chen C."/>
            <person name="Yan M."/>
            <person name="Daum C."/>
            <person name="Ng V."/>
            <person name="Clum A."/>
            <person name="Steindorff A."/>
            <person name="Ohm R.A."/>
            <person name="Martin F."/>
            <person name="Silar P."/>
            <person name="Natvig D.O."/>
            <person name="Lalanne C."/>
            <person name="Gautier V."/>
            <person name="Ament-Velasquez S.L."/>
            <person name="Kruys A."/>
            <person name="Hutchinson M.I."/>
            <person name="Powell A.J."/>
            <person name="Barry K."/>
            <person name="Miller A.N."/>
            <person name="Grigoriev I.V."/>
            <person name="Debuchy R."/>
            <person name="Gladieux P."/>
            <person name="Hiltunen Thoren M."/>
            <person name="Johannesson H."/>
        </authorList>
    </citation>
    <scope>NUCLEOTIDE SEQUENCE</scope>
    <source>
        <strain evidence="2">CBS 168.71</strain>
    </source>
</reference>
<evidence type="ECO:0000313" key="3">
    <source>
        <dbReference type="Proteomes" id="UP001278766"/>
    </source>
</evidence>
<keyword evidence="3" id="KW-1185">Reference proteome</keyword>
<dbReference type="GeneID" id="87844858"/>